<organism evidence="1">
    <name type="scientific">Thomasclavelia ramosa</name>
    <dbReference type="NCBI Taxonomy" id="1547"/>
    <lineage>
        <taxon>Bacteria</taxon>
        <taxon>Bacillati</taxon>
        <taxon>Bacillota</taxon>
        <taxon>Erysipelotrichia</taxon>
        <taxon>Erysipelotrichales</taxon>
        <taxon>Coprobacillaceae</taxon>
        <taxon>Thomasclavelia</taxon>
    </lineage>
</organism>
<evidence type="ECO:0000313" key="1">
    <source>
        <dbReference type="EMBL" id="VYT59624.1"/>
    </source>
</evidence>
<sequence>MKSIKVSIADRPPNIELLIARLCELFLENKKVTAPTVTNKNQPSSL</sequence>
<dbReference type="AlphaFoldDB" id="A0A6N2XYR5"/>
<name>A0A6N2XYR5_9FIRM</name>
<accession>A0A6N2XYR5</accession>
<reference evidence="1" key="1">
    <citation type="submission" date="2019-11" db="EMBL/GenBank/DDBJ databases">
        <authorList>
            <person name="Feng L."/>
        </authorList>
    </citation>
    <scope>NUCLEOTIDE SEQUENCE</scope>
    <source>
        <strain evidence="1">CramosumLFYP8</strain>
    </source>
</reference>
<protein>
    <submittedName>
        <fullName evidence="1">Uncharacterized protein</fullName>
    </submittedName>
</protein>
<proteinExistence type="predicted"/>
<dbReference type="EMBL" id="CACRTL010000008">
    <property type="protein sequence ID" value="VYT59624.1"/>
    <property type="molecule type" value="Genomic_DNA"/>
</dbReference>
<dbReference type="RefSeq" id="WP_156635094.1">
    <property type="nucleotide sequence ID" value="NZ_CACRTL010000008.1"/>
</dbReference>
<gene>
    <name evidence="1" type="ORF">CRLFYP8_01153</name>
</gene>